<reference evidence="1" key="1">
    <citation type="journal article" date="2023" name="Mol. Biol. Evol.">
        <title>Third-Generation Sequencing Reveals the Adaptive Role of the Epigenome in Three Deep-Sea Polychaetes.</title>
        <authorList>
            <person name="Perez M."/>
            <person name="Aroh O."/>
            <person name="Sun Y."/>
            <person name="Lan Y."/>
            <person name="Juniper S.K."/>
            <person name="Young C.R."/>
            <person name="Angers B."/>
            <person name="Qian P.Y."/>
        </authorList>
    </citation>
    <scope>NUCLEOTIDE SEQUENCE</scope>
    <source>
        <strain evidence="1">P08H-3</strain>
    </source>
</reference>
<protein>
    <submittedName>
        <fullName evidence="1">Uncharacterized protein</fullName>
    </submittedName>
</protein>
<name>A0AAD9N491_9ANNE</name>
<dbReference type="Proteomes" id="UP001208570">
    <property type="component" value="Unassembled WGS sequence"/>
</dbReference>
<organism evidence="1 2">
    <name type="scientific">Paralvinella palmiformis</name>
    <dbReference type="NCBI Taxonomy" id="53620"/>
    <lineage>
        <taxon>Eukaryota</taxon>
        <taxon>Metazoa</taxon>
        <taxon>Spiralia</taxon>
        <taxon>Lophotrochozoa</taxon>
        <taxon>Annelida</taxon>
        <taxon>Polychaeta</taxon>
        <taxon>Sedentaria</taxon>
        <taxon>Canalipalpata</taxon>
        <taxon>Terebellida</taxon>
        <taxon>Terebelliformia</taxon>
        <taxon>Alvinellidae</taxon>
        <taxon>Paralvinella</taxon>
    </lineage>
</organism>
<dbReference type="EMBL" id="JAODUP010000268">
    <property type="protein sequence ID" value="KAK2154466.1"/>
    <property type="molecule type" value="Genomic_DNA"/>
</dbReference>
<evidence type="ECO:0000313" key="2">
    <source>
        <dbReference type="Proteomes" id="UP001208570"/>
    </source>
</evidence>
<sequence length="124" mass="14284">MATYVPKVNLWVKSEPFTIGVLPVPPHPRLIVHGLAPPWLNFNHPPIFIMWKYYICIINPEYILHIDLEENDNVKLSTSVPTLKFALFLYLQQIQKISLRASLVSGSDEYPLINNCKSLQEVQL</sequence>
<gene>
    <name evidence="1" type="ORF">LSH36_268g00023</name>
</gene>
<proteinExistence type="predicted"/>
<comment type="caution">
    <text evidence="1">The sequence shown here is derived from an EMBL/GenBank/DDBJ whole genome shotgun (WGS) entry which is preliminary data.</text>
</comment>
<accession>A0AAD9N491</accession>
<keyword evidence="2" id="KW-1185">Reference proteome</keyword>
<dbReference type="AlphaFoldDB" id="A0AAD9N491"/>
<evidence type="ECO:0000313" key="1">
    <source>
        <dbReference type="EMBL" id="KAK2154466.1"/>
    </source>
</evidence>